<dbReference type="Pfam" id="PF02625">
    <property type="entry name" value="XdhC_CoxI"/>
    <property type="match status" value="1"/>
</dbReference>
<gene>
    <name evidence="4" type="ORF">PsAD2_04331</name>
</gene>
<sequence length="258" mass="27655">MNPSSATIALSRPHQVETDESEFAHTQQVYARVTVIRRIGTTSSRVGDRFLVTAAGELRGFSGGGCVRSAIKRVAAKAIETGQSQILHVVPKTKADLPAEERAERAISNCPSQGEMELFVEPIFPKPCLAIFGDTYVAGSIKPLAEFAGWQIVELQNEPAHEDLPDTDFAVVATMGNGDKAALKSCFAKGYKHVLFVASTKKVISLKQSLQSEVPVEAYDSLISPAGLNIGAKTPEEIAISIVAELISLRQDSEGQSC</sequence>
<dbReference type="Gene3D" id="3.40.50.720">
    <property type="entry name" value="NAD(P)-binding Rossmann-like Domain"/>
    <property type="match status" value="1"/>
</dbReference>
<dbReference type="PANTHER" id="PTHR30388">
    <property type="entry name" value="ALDEHYDE OXIDOREDUCTASE MOLYBDENUM COFACTOR ASSEMBLY PROTEIN"/>
    <property type="match status" value="1"/>
</dbReference>
<feature type="domain" description="XdhC- CoxI" evidence="2">
    <location>
        <begin position="27"/>
        <end position="88"/>
    </location>
</feature>
<proteinExistence type="predicted"/>
<dbReference type="PATRIC" id="fig|989403.3.peg.4744"/>
<dbReference type="Proteomes" id="UP000076577">
    <property type="component" value="Unassembled WGS sequence"/>
</dbReference>
<dbReference type="RefSeq" id="WP_082825745.1">
    <property type="nucleotide sequence ID" value="NZ_FOFM01000001.1"/>
</dbReference>
<evidence type="ECO:0000259" key="3">
    <source>
        <dbReference type="Pfam" id="PF13478"/>
    </source>
</evidence>
<accession>A0A165T482</accession>
<evidence type="ECO:0000313" key="4">
    <source>
        <dbReference type="EMBL" id="KZL05406.1"/>
    </source>
</evidence>
<dbReference type="InterPro" id="IPR003777">
    <property type="entry name" value="XdhC_CoxI"/>
</dbReference>
<feature type="domain" description="XdhC Rossmann" evidence="3">
    <location>
        <begin position="129"/>
        <end position="246"/>
    </location>
</feature>
<protein>
    <submittedName>
        <fullName evidence="4">XdhC and CoxI family protein</fullName>
    </submittedName>
</protein>
<evidence type="ECO:0000256" key="1">
    <source>
        <dbReference type="SAM" id="MobiDB-lite"/>
    </source>
</evidence>
<dbReference type="OrthoDB" id="5242066at2"/>
<dbReference type="Pfam" id="PF13478">
    <property type="entry name" value="XdhC_C"/>
    <property type="match status" value="1"/>
</dbReference>
<evidence type="ECO:0000313" key="5">
    <source>
        <dbReference type="Proteomes" id="UP000076577"/>
    </source>
</evidence>
<dbReference type="InterPro" id="IPR027051">
    <property type="entry name" value="XdhC_Rossmann_dom"/>
</dbReference>
<organism evidence="4 5">
    <name type="scientific">Pseudovibrio axinellae</name>
    <dbReference type="NCBI Taxonomy" id="989403"/>
    <lineage>
        <taxon>Bacteria</taxon>
        <taxon>Pseudomonadati</taxon>
        <taxon>Pseudomonadota</taxon>
        <taxon>Alphaproteobacteria</taxon>
        <taxon>Hyphomicrobiales</taxon>
        <taxon>Stappiaceae</taxon>
        <taxon>Pseudovibrio</taxon>
    </lineage>
</organism>
<name>A0A165T482_9HYPH</name>
<dbReference type="PANTHER" id="PTHR30388:SF6">
    <property type="entry name" value="XANTHINE DEHYDROGENASE SUBUNIT A-RELATED"/>
    <property type="match status" value="1"/>
</dbReference>
<dbReference type="InterPro" id="IPR052698">
    <property type="entry name" value="MoCofactor_Util/Proc"/>
</dbReference>
<dbReference type="EMBL" id="LMCB01000152">
    <property type="protein sequence ID" value="KZL05406.1"/>
    <property type="molecule type" value="Genomic_DNA"/>
</dbReference>
<dbReference type="AlphaFoldDB" id="A0A165T482"/>
<dbReference type="STRING" id="989403.SAMN05421798_101926"/>
<feature type="region of interest" description="Disordered" evidence="1">
    <location>
        <begin position="1"/>
        <end position="23"/>
    </location>
</feature>
<keyword evidence="5" id="KW-1185">Reference proteome</keyword>
<evidence type="ECO:0000259" key="2">
    <source>
        <dbReference type="Pfam" id="PF02625"/>
    </source>
</evidence>
<reference evidence="4 5" key="1">
    <citation type="journal article" date="2016" name="Front. Microbiol.">
        <title>Comparative Genomic Analysis Reveals a Diverse Repertoire of Genes Involved in Prokaryote-Eukaryote Interactions within the Pseudovibrio Genus.</title>
        <authorList>
            <person name="Romano S."/>
            <person name="Fernandez-Guerra A."/>
            <person name="Reen F.J."/>
            <person name="Glockner F.O."/>
            <person name="Crowley S.P."/>
            <person name="O'Sullivan O."/>
            <person name="Cotter P.D."/>
            <person name="Adams C."/>
            <person name="Dobson A.D."/>
            <person name="O'Gara F."/>
        </authorList>
    </citation>
    <scope>NUCLEOTIDE SEQUENCE [LARGE SCALE GENOMIC DNA]</scope>
    <source>
        <strain evidence="4 5">Ad2</strain>
    </source>
</reference>
<comment type="caution">
    <text evidence="4">The sequence shown here is derived from an EMBL/GenBank/DDBJ whole genome shotgun (WGS) entry which is preliminary data.</text>
</comment>